<evidence type="ECO:0000313" key="1">
    <source>
        <dbReference type="EMBL" id="OHA08522.1"/>
    </source>
</evidence>
<proteinExistence type="predicted"/>
<protein>
    <recommendedName>
        <fullName evidence="3">Ribosomal subunit interface protein</fullName>
    </recommendedName>
</protein>
<sequence length="212" mass="24267">MGGFLLVPTLREPRAIRAHRIRMLRLQWESGDGVATPRFLLLLPPLVFRGCVRLESNGGISTLVSSYVCRIVEMMKLVVKGVGFSITPSLRRSVDAKLVGSVERLLGRHPAYDAATLELELIHGTHHHRKGKVWEAVVNLRLPSERFWKRIAAEDIHAAIDELESVLKRELTRYKERSRSRFMRGARQAKKDIHFSRSARLYRKGRIRQEGA</sequence>
<dbReference type="SUPFAM" id="SSF69754">
    <property type="entry name" value="Ribosome binding protein Y (YfiA homologue)"/>
    <property type="match status" value="1"/>
</dbReference>
<dbReference type="Proteomes" id="UP000176705">
    <property type="component" value="Unassembled WGS sequence"/>
</dbReference>
<dbReference type="InterPro" id="IPR036567">
    <property type="entry name" value="RHF-like"/>
</dbReference>
<evidence type="ECO:0008006" key="3">
    <source>
        <dbReference type="Google" id="ProtNLM"/>
    </source>
</evidence>
<organism evidence="1 2">
    <name type="scientific">Candidatus Sungbacteria bacterium RIFCSPLOWO2_01_FULL_59_16</name>
    <dbReference type="NCBI Taxonomy" id="1802280"/>
    <lineage>
        <taxon>Bacteria</taxon>
        <taxon>Candidatus Sungiibacteriota</taxon>
    </lineage>
</organism>
<dbReference type="InterPro" id="IPR003489">
    <property type="entry name" value="RHF/RaiA"/>
</dbReference>
<dbReference type="AlphaFoldDB" id="A0A1G2LCL1"/>
<dbReference type="Gene3D" id="3.30.160.100">
    <property type="entry name" value="Ribosome hibernation promotion factor-like"/>
    <property type="match status" value="1"/>
</dbReference>
<comment type="caution">
    <text evidence="1">The sequence shown here is derived from an EMBL/GenBank/DDBJ whole genome shotgun (WGS) entry which is preliminary data.</text>
</comment>
<dbReference type="STRING" id="1802280.A3B37_00275"/>
<reference evidence="1 2" key="1">
    <citation type="journal article" date="2016" name="Nat. Commun.">
        <title>Thousands of microbial genomes shed light on interconnected biogeochemical processes in an aquifer system.</title>
        <authorList>
            <person name="Anantharaman K."/>
            <person name="Brown C.T."/>
            <person name="Hug L.A."/>
            <person name="Sharon I."/>
            <person name="Castelle C.J."/>
            <person name="Probst A.J."/>
            <person name="Thomas B.C."/>
            <person name="Singh A."/>
            <person name="Wilkins M.J."/>
            <person name="Karaoz U."/>
            <person name="Brodie E.L."/>
            <person name="Williams K.H."/>
            <person name="Hubbard S.S."/>
            <person name="Banfield J.F."/>
        </authorList>
    </citation>
    <scope>NUCLEOTIDE SEQUENCE [LARGE SCALE GENOMIC DNA]</scope>
</reference>
<gene>
    <name evidence="1" type="ORF">A3B37_00275</name>
</gene>
<name>A0A1G2LCL1_9BACT</name>
<accession>A0A1G2LCL1</accession>
<dbReference type="Pfam" id="PF02482">
    <property type="entry name" value="Ribosomal_S30AE"/>
    <property type="match status" value="1"/>
</dbReference>
<evidence type="ECO:0000313" key="2">
    <source>
        <dbReference type="Proteomes" id="UP000176705"/>
    </source>
</evidence>
<dbReference type="EMBL" id="MHQS01000015">
    <property type="protein sequence ID" value="OHA08522.1"/>
    <property type="molecule type" value="Genomic_DNA"/>
</dbReference>